<evidence type="ECO:0000313" key="1">
    <source>
        <dbReference type="EMBL" id="MBX45876.1"/>
    </source>
</evidence>
<dbReference type="AlphaFoldDB" id="A0A2P2NTQ7"/>
<accession>A0A2P2NTQ7</accession>
<dbReference type="EMBL" id="GGEC01065392">
    <property type="protein sequence ID" value="MBX45876.1"/>
    <property type="molecule type" value="Transcribed_RNA"/>
</dbReference>
<reference evidence="1" key="1">
    <citation type="submission" date="2018-02" db="EMBL/GenBank/DDBJ databases">
        <title>Rhizophora mucronata_Transcriptome.</title>
        <authorList>
            <person name="Meera S.P."/>
            <person name="Sreeshan A."/>
            <person name="Augustine A."/>
        </authorList>
    </citation>
    <scope>NUCLEOTIDE SEQUENCE</scope>
    <source>
        <tissue evidence="1">Leaf</tissue>
    </source>
</reference>
<name>A0A2P2NTQ7_RHIMU</name>
<sequence length="23" mass="2509">MLCISQIASQKKISIFKADLGLT</sequence>
<protein>
    <submittedName>
        <fullName evidence="1">Uncharacterized protein</fullName>
    </submittedName>
</protein>
<proteinExistence type="predicted"/>
<organism evidence="1">
    <name type="scientific">Rhizophora mucronata</name>
    <name type="common">Asiatic mangrove</name>
    <dbReference type="NCBI Taxonomy" id="61149"/>
    <lineage>
        <taxon>Eukaryota</taxon>
        <taxon>Viridiplantae</taxon>
        <taxon>Streptophyta</taxon>
        <taxon>Embryophyta</taxon>
        <taxon>Tracheophyta</taxon>
        <taxon>Spermatophyta</taxon>
        <taxon>Magnoliopsida</taxon>
        <taxon>eudicotyledons</taxon>
        <taxon>Gunneridae</taxon>
        <taxon>Pentapetalae</taxon>
        <taxon>rosids</taxon>
        <taxon>fabids</taxon>
        <taxon>Malpighiales</taxon>
        <taxon>Rhizophoraceae</taxon>
        <taxon>Rhizophora</taxon>
    </lineage>
</organism>